<evidence type="ECO:0000256" key="1">
    <source>
        <dbReference type="SAM" id="MobiDB-lite"/>
    </source>
</evidence>
<evidence type="ECO:0000313" key="3">
    <source>
        <dbReference type="Proteomes" id="UP001642487"/>
    </source>
</evidence>
<evidence type="ECO:0000313" key="2">
    <source>
        <dbReference type="EMBL" id="CAK9313770.1"/>
    </source>
</evidence>
<organism evidence="2 3">
    <name type="scientific">Citrullus colocynthis</name>
    <name type="common">colocynth</name>
    <dbReference type="NCBI Taxonomy" id="252529"/>
    <lineage>
        <taxon>Eukaryota</taxon>
        <taxon>Viridiplantae</taxon>
        <taxon>Streptophyta</taxon>
        <taxon>Embryophyta</taxon>
        <taxon>Tracheophyta</taxon>
        <taxon>Spermatophyta</taxon>
        <taxon>Magnoliopsida</taxon>
        <taxon>eudicotyledons</taxon>
        <taxon>Gunneridae</taxon>
        <taxon>Pentapetalae</taxon>
        <taxon>rosids</taxon>
        <taxon>fabids</taxon>
        <taxon>Cucurbitales</taxon>
        <taxon>Cucurbitaceae</taxon>
        <taxon>Benincaseae</taxon>
        <taxon>Citrullus</taxon>
    </lineage>
</organism>
<reference evidence="2 3" key="1">
    <citation type="submission" date="2024-03" db="EMBL/GenBank/DDBJ databases">
        <authorList>
            <person name="Gkanogiannis A."/>
            <person name="Becerra Lopez-Lavalle L."/>
        </authorList>
    </citation>
    <scope>NUCLEOTIDE SEQUENCE [LARGE SCALE GENOMIC DNA]</scope>
</reference>
<keyword evidence="3" id="KW-1185">Reference proteome</keyword>
<protein>
    <submittedName>
        <fullName evidence="2">Uncharacterized protein</fullName>
    </submittedName>
</protein>
<name>A0ABP0Y024_9ROSI</name>
<gene>
    <name evidence="2" type="ORF">CITCOLO1_LOCUS5505</name>
</gene>
<proteinExistence type="predicted"/>
<dbReference type="EMBL" id="OZ021745">
    <property type="protein sequence ID" value="CAK9313770.1"/>
    <property type="molecule type" value="Genomic_DNA"/>
</dbReference>
<accession>A0ABP0Y024</accession>
<dbReference type="Proteomes" id="UP001642487">
    <property type="component" value="Chromosome 11"/>
</dbReference>
<feature type="region of interest" description="Disordered" evidence="1">
    <location>
        <begin position="1"/>
        <end position="26"/>
    </location>
</feature>
<sequence>MNQNNGGCTQFNGYRGGFNPNASRGDDEMEEDMVEIVQFAKSVVSDTLTTPQWKSAMDDEYEALMKNNTWSLVPPQFGQNVVWKQVDI</sequence>
<feature type="compositionally biased region" description="Polar residues" evidence="1">
    <location>
        <begin position="1"/>
        <end position="12"/>
    </location>
</feature>